<dbReference type="PANTHER" id="PTHR47723">
    <property type="entry name" value="OS05G0353850 PROTEIN"/>
    <property type="match status" value="1"/>
</dbReference>
<feature type="domain" description="RNase H type-1" evidence="2">
    <location>
        <begin position="299"/>
        <end position="408"/>
    </location>
</feature>
<dbReference type="CDD" id="cd06222">
    <property type="entry name" value="RNase_H_like"/>
    <property type="match status" value="1"/>
</dbReference>
<reference evidence="3" key="1">
    <citation type="journal article" date="2018" name="DNA Res.">
        <title>Multiple hybrid de novo genome assembly of finger millet, an orphan allotetraploid crop.</title>
        <authorList>
            <person name="Hatakeyama M."/>
            <person name="Aluri S."/>
            <person name="Balachadran M.T."/>
            <person name="Sivarajan S.R."/>
            <person name="Patrignani A."/>
            <person name="Gruter S."/>
            <person name="Poveda L."/>
            <person name="Shimizu-Inatsugi R."/>
            <person name="Baeten J."/>
            <person name="Francoijs K.J."/>
            <person name="Nataraja K.N."/>
            <person name="Reddy Y.A.N."/>
            <person name="Phadnis S."/>
            <person name="Ravikumar R.L."/>
            <person name="Schlapbach R."/>
            <person name="Sreeman S.M."/>
            <person name="Shimizu K.K."/>
        </authorList>
    </citation>
    <scope>NUCLEOTIDE SEQUENCE</scope>
</reference>
<feature type="region of interest" description="Disordered" evidence="1">
    <location>
        <begin position="252"/>
        <end position="275"/>
    </location>
</feature>
<feature type="compositionally biased region" description="Low complexity" evidence="1">
    <location>
        <begin position="257"/>
        <end position="268"/>
    </location>
</feature>
<dbReference type="GO" id="GO:0004523">
    <property type="term" value="F:RNA-DNA hybrid ribonuclease activity"/>
    <property type="evidence" value="ECO:0007669"/>
    <property type="project" value="InterPro"/>
</dbReference>
<protein>
    <recommendedName>
        <fullName evidence="2">RNase H type-1 domain-containing protein</fullName>
    </recommendedName>
</protein>
<dbReference type="PANTHER" id="PTHR47723:SF24">
    <property type="entry name" value="RNASE H TYPE-1 DOMAIN-CONTAINING PROTEIN"/>
    <property type="match status" value="1"/>
</dbReference>
<keyword evidence="4" id="KW-1185">Reference proteome</keyword>
<dbReference type="InterPro" id="IPR002156">
    <property type="entry name" value="RNaseH_domain"/>
</dbReference>
<feature type="compositionally biased region" description="Basic and acidic residues" evidence="1">
    <location>
        <begin position="195"/>
        <end position="204"/>
    </location>
</feature>
<gene>
    <name evidence="3" type="primary">gb27354</name>
    <name evidence="3" type="ORF">PR202_gb27354</name>
</gene>
<organism evidence="3 4">
    <name type="scientific">Eleusine coracana subsp. coracana</name>
    <dbReference type="NCBI Taxonomy" id="191504"/>
    <lineage>
        <taxon>Eukaryota</taxon>
        <taxon>Viridiplantae</taxon>
        <taxon>Streptophyta</taxon>
        <taxon>Embryophyta</taxon>
        <taxon>Tracheophyta</taxon>
        <taxon>Spermatophyta</taxon>
        <taxon>Magnoliopsida</taxon>
        <taxon>Liliopsida</taxon>
        <taxon>Poales</taxon>
        <taxon>Poaceae</taxon>
        <taxon>PACMAD clade</taxon>
        <taxon>Chloridoideae</taxon>
        <taxon>Cynodonteae</taxon>
        <taxon>Eleusininae</taxon>
        <taxon>Eleusine</taxon>
    </lineage>
</organism>
<dbReference type="Gene3D" id="3.30.420.10">
    <property type="entry name" value="Ribonuclease H-like superfamily/Ribonuclease H"/>
    <property type="match status" value="1"/>
</dbReference>
<sequence>MSVAWGLKSPALVRDIKKNKFLLKLDSLKTFEYVMKEGPWRYKGDALIVVSYDGVSKATDLVINSVALSVRIFDLPEFMMNEGQARQLGGKLGKVIEYGGVVRNFLRDEELASRGIRFGTDLHASLLKRAFGKRFATPVVEPFAARSLIFAEGQKEKARSTTSSTRLTYKGPGQAADPQADGTSGAAFGAPVDNNDSKEEEKHVPVPPPPPEVSTVLETGVQDMVVDAKDGENRGMSMNSAQDTRLDQVSFSGDYHLSGSSNSVGSNLPRSGSTRQQARIAIPLGMLAKNGMDINMAQELTGKAGLGVVMRDSQGTALLTSWRVLFDSTSAEEVEAMACREGLELAAEWENKKSIVKSDCLSVITMVNSKEDSRSVLWHIIRDIKEVGAKLPEVIFRAVKRERNRVAH</sequence>
<feature type="region of interest" description="Disordered" evidence="1">
    <location>
        <begin position="155"/>
        <end position="216"/>
    </location>
</feature>
<dbReference type="Proteomes" id="UP001054889">
    <property type="component" value="Unassembled WGS sequence"/>
</dbReference>
<dbReference type="InterPro" id="IPR053151">
    <property type="entry name" value="RNase_H-like"/>
</dbReference>
<name>A0AAV5FRL8_ELECO</name>
<dbReference type="EMBL" id="BQKI01000096">
    <property type="protein sequence ID" value="GJN38324.1"/>
    <property type="molecule type" value="Genomic_DNA"/>
</dbReference>
<dbReference type="AlphaFoldDB" id="A0AAV5FRL8"/>
<accession>A0AAV5FRL8</accession>
<dbReference type="SUPFAM" id="SSF53098">
    <property type="entry name" value="Ribonuclease H-like"/>
    <property type="match status" value="1"/>
</dbReference>
<dbReference type="Pfam" id="PF13456">
    <property type="entry name" value="RVT_3"/>
    <property type="match status" value="1"/>
</dbReference>
<reference evidence="3" key="2">
    <citation type="submission" date="2021-12" db="EMBL/GenBank/DDBJ databases">
        <title>Resequencing data analysis of finger millet.</title>
        <authorList>
            <person name="Hatakeyama M."/>
            <person name="Aluri S."/>
            <person name="Balachadran M.T."/>
            <person name="Sivarajan S.R."/>
            <person name="Poveda L."/>
            <person name="Shimizu-Inatsugi R."/>
            <person name="Schlapbach R."/>
            <person name="Sreeman S.M."/>
            <person name="Shimizu K.K."/>
        </authorList>
    </citation>
    <scope>NUCLEOTIDE SEQUENCE</scope>
</reference>
<evidence type="ECO:0000313" key="3">
    <source>
        <dbReference type="EMBL" id="GJN38324.1"/>
    </source>
</evidence>
<dbReference type="GO" id="GO:0003676">
    <property type="term" value="F:nucleic acid binding"/>
    <property type="evidence" value="ECO:0007669"/>
    <property type="project" value="InterPro"/>
</dbReference>
<dbReference type="InterPro" id="IPR044730">
    <property type="entry name" value="RNase_H-like_dom_plant"/>
</dbReference>
<evidence type="ECO:0000313" key="4">
    <source>
        <dbReference type="Proteomes" id="UP001054889"/>
    </source>
</evidence>
<evidence type="ECO:0000256" key="1">
    <source>
        <dbReference type="SAM" id="MobiDB-lite"/>
    </source>
</evidence>
<comment type="caution">
    <text evidence="3">The sequence shown here is derived from an EMBL/GenBank/DDBJ whole genome shotgun (WGS) entry which is preliminary data.</text>
</comment>
<dbReference type="InterPro" id="IPR036397">
    <property type="entry name" value="RNaseH_sf"/>
</dbReference>
<evidence type="ECO:0000259" key="2">
    <source>
        <dbReference type="Pfam" id="PF13456"/>
    </source>
</evidence>
<proteinExistence type="predicted"/>
<dbReference type="InterPro" id="IPR012337">
    <property type="entry name" value="RNaseH-like_sf"/>
</dbReference>